<dbReference type="PRINTS" id="PR00081">
    <property type="entry name" value="GDHRDH"/>
</dbReference>
<dbReference type="InterPro" id="IPR020904">
    <property type="entry name" value="Sc_DH/Rdtase_CS"/>
</dbReference>
<evidence type="ECO:0000313" key="4">
    <source>
        <dbReference type="EMBL" id="KAF2119209.1"/>
    </source>
</evidence>
<comment type="similarity">
    <text evidence="1">Belongs to the short-chain dehydrogenases/reductases (SDR) family.</text>
</comment>
<evidence type="ECO:0000256" key="3">
    <source>
        <dbReference type="ARBA" id="ARBA00023002"/>
    </source>
</evidence>
<keyword evidence="5" id="KW-1185">Reference proteome</keyword>
<dbReference type="PANTHER" id="PTHR43618">
    <property type="entry name" value="7-ALPHA-HYDROXYSTEROID DEHYDROGENASE"/>
    <property type="match status" value="1"/>
</dbReference>
<protein>
    <recommendedName>
        <fullName evidence="6">Short chain dehydrogenase/reductase family</fullName>
    </recommendedName>
</protein>
<evidence type="ECO:0008006" key="6">
    <source>
        <dbReference type="Google" id="ProtNLM"/>
    </source>
</evidence>
<name>A0A6A5ZIE2_9PLEO</name>
<evidence type="ECO:0000313" key="5">
    <source>
        <dbReference type="Proteomes" id="UP000799770"/>
    </source>
</evidence>
<evidence type="ECO:0000256" key="2">
    <source>
        <dbReference type="ARBA" id="ARBA00022857"/>
    </source>
</evidence>
<reference evidence="4" key="1">
    <citation type="journal article" date="2020" name="Stud. Mycol.">
        <title>101 Dothideomycetes genomes: a test case for predicting lifestyles and emergence of pathogens.</title>
        <authorList>
            <person name="Haridas S."/>
            <person name="Albert R."/>
            <person name="Binder M."/>
            <person name="Bloem J."/>
            <person name="Labutti K."/>
            <person name="Salamov A."/>
            <person name="Andreopoulos B."/>
            <person name="Baker S."/>
            <person name="Barry K."/>
            <person name="Bills G."/>
            <person name="Bluhm B."/>
            <person name="Cannon C."/>
            <person name="Castanera R."/>
            <person name="Culley D."/>
            <person name="Daum C."/>
            <person name="Ezra D."/>
            <person name="Gonzalez J."/>
            <person name="Henrissat B."/>
            <person name="Kuo A."/>
            <person name="Liang C."/>
            <person name="Lipzen A."/>
            <person name="Lutzoni F."/>
            <person name="Magnuson J."/>
            <person name="Mondo S."/>
            <person name="Nolan M."/>
            <person name="Ohm R."/>
            <person name="Pangilinan J."/>
            <person name="Park H.-J."/>
            <person name="Ramirez L."/>
            <person name="Alfaro M."/>
            <person name="Sun H."/>
            <person name="Tritt A."/>
            <person name="Yoshinaga Y."/>
            <person name="Zwiers L.-H."/>
            <person name="Turgeon B."/>
            <person name="Goodwin S."/>
            <person name="Spatafora J."/>
            <person name="Crous P."/>
            <person name="Grigoriev I."/>
        </authorList>
    </citation>
    <scope>NUCLEOTIDE SEQUENCE</scope>
    <source>
        <strain evidence="4">CBS 627.86</strain>
    </source>
</reference>
<dbReference type="InterPro" id="IPR052178">
    <property type="entry name" value="Sec_Metab_Biosynth_SDR"/>
</dbReference>
<gene>
    <name evidence="4" type="ORF">BDV96DRAFT_610346</name>
</gene>
<sequence length="303" mass="32209">MPPKNKITDLFNVNGLVAVITGGGSGLGLYAARALDANGAKAVYIIGRRENTLKEAAKTAINGAIKPIVGDVSDKESIKKIAEQIRQEQGYINLLFNNAGVGGPKDRAALTEKTTGEKPSVKELQEALWNPPAEDYTKAYHINVTGVYYTTVAFLDLLEAGNQKRNVPQDSQVIVTSSVAGFSRYLAGSFAYSTSKAAVNHLVKMLSTAFAQNGFHIRVNLIAPGLYPSEMTTGQTSKLDSLQGDAFAGAHKMAPDQSPAERTGSEEDFAGTILYLASQAGAYLNGETLLTDGGRLAQFPGTY</sequence>
<dbReference type="Proteomes" id="UP000799770">
    <property type="component" value="Unassembled WGS sequence"/>
</dbReference>
<dbReference type="GO" id="GO:0016491">
    <property type="term" value="F:oxidoreductase activity"/>
    <property type="evidence" value="ECO:0007669"/>
    <property type="project" value="UniProtKB-KW"/>
</dbReference>
<accession>A0A6A5ZIE2</accession>
<evidence type="ECO:0000256" key="1">
    <source>
        <dbReference type="ARBA" id="ARBA00006484"/>
    </source>
</evidence>
<dbReference type="Pfam" id="PF00106">
    <property type="entry name" value="adh_short"/>
    <property type="match status" value="1"/>
</dbReference>
<proteinExistence type="inferred from homology"/>
<dbReference type="SUPFAM" id="SSF51735">
    <property type="entry name" value="NAD(P)-binding Rossmann-fold domains"/>
    <property type="match status" value="1"/>
</dbReference>
<dbReference type="PROSITE" id="PS00061">
    <property type="entry name" value="ADH_SHORT"/>
    <property type="match status" value="1"/>
</dbReference>
<keyword evidence="3" id="KW-0560">Oxidoreductase</keyword>
<dbReference type="PANTHER" id="PTHR43618:SF18">
    <property type="entry name" value="SHORT CHAIN DEHYDROGENASE_REDUCTASE FAMILY (AFU_ORTHOLOGUE AFUA_5G12480)"/>
    <property type="match status" value="1"/>
</dbReference>
<dbReference type="InterPro" id="IPR036291">
    <property type="entry name" value="NAD(P)-bd_dom_sf"/>
</dbReference>
<dbReference type="EMBL" id="ML977315">
    <property type="protein sequence ID" value="KAF2119209.1"/>
    <property type="molecule type" value="Genomic_DNA"/>
</dbReference>
<organism evidence="4 5">
    <name type="scientific">Lophiotrema nucula</name>
    <dbReference type="NCBI Taxonomy" id="690887"/>
    <lineage>
        <taxon>Eukaryota</taxon>
        <taxon>Fungi</taxon>
        <taxon>Dikarya</taxon>
        <taxon>Ascomycota</taxon>
        <taxon>Pezizomycotina</taxon>
        <taxon>Dothideomycetes</taxon>
        <taxon>Pleosporomycetidae</taxon>
        <taxon>Pleosporales</taxon>
        <taxon>Lophiotremataceae</taxon>
        <taxon>Lophiotrema</taxon>
    </lineage>
</organism>
<keyword evidence="2" id="KW-0521">NADP</keyword>
<dbReference type="Gene3D" id="3.40.50.720">
    <property type="entry name" value="NAD(P)-binding Rossmann-like Domain"/>
    <property type="match status" value="1"/>
</dbReference>
<dbReference type="InterPro" id="IPR002347">
    <property type="entry name" value="SDR_fam"/>
</dbReference>
<dbReference type="CDD" id="cd05233">
    <property type="entry name" value="SDR_c"/>
    <property type="match status" value="1"/>
</dbReference>
<dbReference type="AlphaFoldDB" id="A0A6A5ZIE2"/>
<dbReference type="OrthoDB" id="2898618at2759"/>